<gene>
    <name evidence="2" type="ORF">TRSC58_00807</name>
</gene>
<comment type="caution">
    <text evidence="2">The sequence shown here is derived from an EMBL/GenBank/DDBJ whole genome shotgun (WGS) entry which is preliminary data.</text>
</comment>
<keyword evidence="1" id="KW-0732">Signal</keyword>
<evidence type="ECO:0000313" key="3">
    <source>
        <dbReference type="Proteomes" id="UP000031737"/>
    </source>
</evidence>
<feature type="signal peptide" evidence="1">
    <location>
        <begin position="1"/>
        <end position="24"/>
    </location>
</feature>
<name>A0A061JBF8_TRYRA</name>
<proteinExistence type="predicted"/>
<keyword evidence="3" id="KW-1185">Reference proteome</keyword>
<dbReference type="AlphaFoldDB" id="A0A061JBF8"/>
<dbReference type="OrthoDB" id="251129at2759"/>
<accession>A0A061JBF8</accession>
<dbReference type="EMBL" id="AUPL01000807">
    <property type="protein sequence ID" value="ESL11441.1"/>
    <property type="molecule type" value="Genomic_DNA"/>
</dbReference>
<dbReference type="Proteomes" id="UP000031737">
    <property type="component" value="Unassembled WGS sequence"/>
</dbReference>
<reference evidence="2 3" key="1">
    <citation type="submission" date="2013-07" db="EMBL/GenBank/DDBJ databases">
        <authorList>
            <person name="Stoco P.H."/>
            <person name="Wagner G."/>
            <person name="Gerber A."/>
            <person name="Zaha A."/>
            <person name="Thompson C."/>
            <person name="Bartholomeu D.C."/>
            <person name="Luckemeyer D.D."/>
            <person name="Bahia D."/>
            <person name="Loreto E."/>
            <person name="Prestes E.B."/>
            <person name="Lima F.M."/>
            <person name="Rodrigues-Luiz G."/>
            <person name="Vallejo G.A."/>
            <person name="Filho J.F."/>
            <person name="Monteiro K.M."/>
            <person name="Tyler K.M."/>
            <person name="de Almeida L.G."/>
            <person name="Ortiz M.F."/>
            <person name="Siervo M.A."/>
            <person name="de Moraes M.H."/>
            <person name="Cunha O.L."/>
            <person name="Mendonca-Neto R."/>
            <person name="Silva R."/>
            <person name="Teixeira S.M."/>
            <person name="Murta S.M."/>
            <person name="Sincero T.C."/>
            <person name="Mendes T.A."/>
            <person name="Urmenyi T.P."/>
            <person name="Silva V.G."/>
            <person name="da Rocha W.D."/>
            <person name="Andersson B."/>
            <person name="Romanha A.J."/>
            <person name="Steindel M."/>
            <person name="de Vasconcelos A.T."/>
            <person name="Grisard E.C."/>
        </authorList>
    </citation>
    <scope>NUCLEOTIDE SEQUENCE [LARGE SCALE GENOMIC DNA]</scope>
    <source>
        <strain evidence="2 3">SC58</strain>
    </source>
</reference>
<protein>
    <submittedName>
        <fullName evidence="2">Uncharacterized protein</fullName>
    </submittedName>
</protein>
<evidence type="ECO:0000256" key="1">
    <source>
        <dbReference type="SAM" id="SignalP"/>
    </source>
</evidence>
<organism evidence="2 3">
    <name type="scientific">Trypanosoma rangeli SC58</name>
    <dbReference type="NCBI Taxonomy" id="429131"/>
    <lineage>
        <taxon>Eukaryota</taxon>
        <taxon>Discoba</taxon>
        <taxon>Euglenozoa</taxon>
        <taxon>Kinetoplastea</taxon>
        <taxon>Metakinetoplastina</taxon>
        <taxon>Trypanosomatida</taxon>
        <taxon>Trypanosomatidae</taxon>
        <taxon>Trypanosoma</taxon>
        <taxon>Herpetosoma</taxon>
    </lineage>
</organism>
<evidence type="ECO:0000313" key="2">
    <source>
        <dbReference type="EMBL" id="ESL11441.1"/>
    </source>
</evidence>
<dbReference type="VEuPathDB" id="TriTrypDB:TRSC58_00807"/>
<feature type="chain" id="PRO_5001601645" evidence="1">
    <location>
        <begin position="25"/>
        <end position="285"/>
    </location>
</feature>
<sequence>MAWAHVFLLVVAVVVVVEIPATLTAVENDDMISKLKGNWSILRLAGQYPRRTGFVAELSAASLVLRKEDVEQSVLVTVAESALRLLQLLGAEDDNQWLLALPAAWRLGFPPVVNAQLTREGVHLTDCPTAGATFLRPQHDMRAALGAFFGTPQTFYLPVDGTCMQAPFTVRGYWMEWLSKDEILMVVMIRLGGDDHNAVFQLRRQLPEGTASQSSIATVGLLMAVALMKFLPSLYWKRKGGVPAPRGRNTFPTLTRPLLSELRRRELLRRQDEIIKRMKEEDGVR</sequence>